<dbReference type="GO" id="GO:0008237">
    <property type="term" value="F:metallopeptidase activity"/>
    <property type="evidence" value="ECO:0007669"/>
    <property type="project" value="InterPro"/>
</dbReference>
<dbReference type="Pfam" id="PF19289">
    <property type="entry name" value="PmbA_TldD_3rd"/>
    <property type="match status" value="1"/>
</dbReference>
<dbReference type="Gene3D" id="3.30.2290.10">
    <property type="entry name" value="PmbA/TldD superfamily"/>
    <property type="match status" value="1"/>
</dbReference>
<dbReference type="Proteomes" id="UP000028922">
    <property type="component" value="Unassembled WGS sequence"/>
</dbReference>
<sequence>MLHIEQVAYYAQESSKELNITKYDIYGSAIEETSIEVDRGNPKQLQVSNRSSVIVRVWNKNGRIGVTTTTDLDKIGIKLALQTAKDASYFGVQEHVPDFSPEASAVIESISTKISTSTPIPVLVDTLIAAEKTLLESSPIITSIPYNGLSQENITRFYLNSNSALRQEDLSYTAIYFYSRTEAEGKKPRGASSIKISRDFATLDIECCLQELIEKTLSHLNYQSVPSGKYTVIFSPTAFLSLINSFTNLFNAQNILDKQSLSTTSSLGKQISATLFSLYDDARHINNVGMETFDQEGTPTRRVEIINNGILTGLLHSESTAQRLNSKPTGHANIGSKVTIRPHFYHILSNEKSNSKYDLNTVKDVVFVDKLQALHAGVNSLQGSFSLPFEGWLVNNGNFVSIDAATIAGDFLTLLNSIIHIESEPEITPKGICPRIWVDNLSITGN</sequence>
<evidence type="ECO:0000259" key="2">
    <source>
        <dbReference type="Pfam" id="PF01523"/>
    </source>
</evidence>
<dbReference type="InterPro" id="IPR045569">
    <property type="entry name" value="Metalloprtase-TldD/E_C"/>
</dbReference>
<organism evidence="4 5">
    <name type="scientific">Candidatus Atelocyanobacterium thalassa isolate SIO64986</name>
    <dbReference type="NCBI Taxonomy" id="1527444"/>
    <lineage>
        <taxon>Bacteria</taxon>
        <taxon>Bacillati</taxon>
        <taxon>Cyanobacteriota</taxon>
        <taxon>Cyanophyceae</taxon>
        <taxon>Oscillatoriophycideae</taxon>
        <taxon>Chroococcales</taxon>
        <taxon>Aphanothecaceae</taxon>
        <taxon>Candidatus Atelocyanobacterium</taxon>
        <taxon>Candidatus Atelocyanobacterium thalassae</taxon>
    </lineage>
</organism>
<comment type="caution">
    <text evidence="4">The sequence shown here is derived from an EMBL/GenBank/DDBJ whole genome shotgun (WGS) entry which is preliminary data.</text>
</comment>
<evidence type="ECO:0000313" key="5">
    <source>
        <dbReference type="Proteomes" id="UP000028922"/>
    </source>
</evidence>
<keyword evidence="4" id="KW-0378">Hydrolase</keyword>
<dbReference type="EMBL" id="JPSP01000010">
    <property type="protein sequence ID" value="KFF41283.1"/>
    <property type="molecule type" value="Genomic_DNA"/>
</dbReference>
<dbReference type="eggNOG" id="COG0312">
    <property type="taxonomic scope" value="Bacteria"/>
</dbReference>
<dbReference type="InterPro" id="IPR035068">
    <property type="entry name" value="TldD/PmbA_N"/>
</dbReference>
<reference evidence="4 5" key="1">
    <citation type="submission" date="2014-08" db="EMBL/GenBank/DDBJ databases">
        <title>Comparative genomics reveals surprising divergence of two closely related strains of uncultivated UCYN-A cyanobacteria.</title>
        <authorList>
            <person name="Bombar D."/>
            <person name="Heller P."/>
            <person name="Sanchez-Baracaldo P."/>
            <person name="Carter B.J."/>
            <person name="Zert J.P."/>
        </authorList>
    </citation>
    <scope>NUCLEOTIDE SEQUENCE [LARGE SCALE GENOMIC DNA]</scope>
</reference>
<proteinExistence type="inferred from homology"/>
<dbReference type="GO" id="GO:0006508">
    <property type="term" value="P:proteolysis"/>
    <property type="evidence" value="ECO:0007669"/>
    <property type="project" value="UniProtKB-KW"/>
</dbReference>
<dbReference type="Pfam" id="PF01523">
    <property type="entry name" value="PmbA_TldD_1st"/>
    <property type="match status" value="1"/>
</dbReference>
<dbReference type="STRING" id="1527444.ucyna2_00908"/>
<dbReference type="PANTHER" id="PTHR43421">
    <property type="entry name" value="METALLOPROTEASE PMBA"/>
    <property type="match status" value="1"/>
</dbReference>
<keyword evidence="4" id="KW-0645">Protease</keyword>
<feature type="domain" description="Metalloprotease TldD/E C-terminal" evidence="3">
    <location>
        <begin position="227"/>
        <end position="445"/>
    </location>
</feature>
<protein>
    <submittedName>
        <fullName evidence="4">Putative Zn-dependent protease-like protein</fullName>
    </submittedName>
</protein>
<comment type="similarity">
    <text evidence="1">Belongs to the peptidase U62 family.</text>
</comment>
<feature type="domain" description="Metalloprotease TldD/E N-terminal" evidence="2">
    <location>
        <begin position="23"/>
        <end position="87"/>
    </location>
</feature>
<evidence type="ECO:0000256" key="1">
    <source>
        <dbReference type="ARBA" id="ARBA00005836"/>
    </source>
</evidence>
<gene>
    <name evidence="4" type="ORF">ucyna2_00908</name>
</gene>
<dbReference type="GO" id="GO:0005829">
    <property type="term" value="C:cytosol"/>
    <property type="evidence" value="ECO:0007669"/>
    <property type="project" value="TreeGrafter"/>
</dbReference>
<accession>A0A086CGG9</accession>
<dbReference type="InterPro" id="IPR047657">
    <property type="entry name" value="PmbA"/>
</dbReference>
<evidence type="ECO:0000259" key="3">
    <source>
        <dbReference type="Pfam" id="PF19289"/>
    </source>
</evidence>
<name>A0A086CGG9_9CHRO</name>
<dbReference type="InterPro" id="IPR036059">
    <property type="entry name" value="TldD/PmbA_sf"/>
</dbReference>
<dbReference type="PANTHER" id="PTHR43421:SF1">
    <property type="entry name" value="METALLOPROTEASE PMBA"/>
    <property type="match status" value="1"/>
</dbReference>
<evidence type="ECO:0000313" key="4">
    <source>
        <dbReference type="EMBL" id="KFF41283.1"/>
    </source>
</evidence>
<dbReference type="PATRIC" id="fig|1527444.3.peg.861"/>
<dbReference type="SUPFAM" id="SSF111283">
    <property type="entry name" value="Putative modulator of DNA gyrase, PmbA/TldD"/>
    <property type="match status" value="1"/>
</dbReference>
<dbReference type="InterPro" id="IPR002510">
    <property type="entry name" value="Metalloprtase-TldD/E_N"/>
</dbReference>
<dbReference type="AlphaFoldDB" id="A0A086CGG9"/>